<dbReference type="Gene3D" id="1.20.120.610">
    <property type="entry name" value="lithium bound rotor ring of v- atpase"/>
    <property type="match status" value="1"/>
</dbReference>
<proteinExistence type="inferred from homology"/>
<evidence type="ECO:0000256" key="2">
    <source>
        <dbReference type="ARBA" id="ARBA00006704"/>
    </source>
</evidence>
<dbReference type="STRING" id="521011.Mpal_2681"/>
<keyword evidence="4 6" id="KW-1133">Transmembrane helix</keyword>
<evidence type="ECO:0000256" key="4">
    <source>
        <dbReference type="ARBA" id="ARBA00022989"/>
    </source>
</evidence>
<dbReference type="EMBL" id="CP001338">
    <property type="protein sequence ID" value="ACL17945.1"/>
    <property type="molecule type" value="Genomic_DNA"/>
</dbReference>
<dbReference type="RefSeq" id="WP_012619264.1">
    <property type="nucleotide sequence ID" value="NC_011832.1"/>
</dbReference>
<feature type="transmembrane region" description="Helical" evidence="6">
    <location>
        <begin position="26"/>
        <end position="46"/>
    </location>
</feature>
<dbReference type="InterPro" id="IPR000454">
    <property type="entry name" value="ATP_synth_F0_csu"/>
</dbReference>
<dbReference type="InterPro" id="IPR035921">
    <property type="entry name" value="F/V-ATP_Csub_sf"/>
</dbReference>
<dbReference type="Pfam" id="PF00137">
    <property type="entry name" value="ATP-synt_C"/>
    <property type="match status" value="1"/>
</dbReference>
<dbReference type="GeneID" id="7272503"/>
<name>B8GFR2_METPE</name>
<dbReference type="KEGG" id="mpl:Mpal_2681"/>
<gene>
    <name evidence="8" type="ordered locus">Mpal_2681</name>
</gene>
<comment type="similarity">
    <text evidence="2">Belongs to the ATPase C chain family.</text>
</comment>
<dbReference type="InterPro" id="IPR002379">
    <property type="entry name" value="ATPase_proteolipid_c-like_dom"/>
</dbReference>
<dbReference type="GO" id="GO:0015078">
    <property type="term" value="F:proton transmembrane transporter activity"/>
    <property type="evidence" value="ECO:0007669"/>
    <property type="project" value="InterPro"/>
</dbReference>
<accession>B8GFR2</accession>
<evidence type="ECO:0000256" key="1">
    <source>
        <dbReference type="ARBA" id="ARBA00004141"/>
    </source>
</evidence>
<dbReference type="GO" id="GO:0015986">
    <property type="term" value="P:proton motive force-driven ATP synthesis"/>
    <property type="evidence" value="ECO:0007669"/>
    <property type="project" value="InterPro"/>
</dbReference>
<dbReference type="SUPFAM" id="SSF81333">
    <property type="entry name" value="F1F0 ATP synthase subunit C"/>
    <property type="match status" value="1"/>
</dbReference>
<keyword evidence="5 6" id="KW-0472">Membrane</keyword>
<protein>
    <submittedName>
        <fullName evidence="8">H+transporting two-sector ATPase C subunit</fullName>
    </submittedName>
</protein>
<dbReference type="Proteomes" id="UP000002457">
    <property type="component" value="Chromosome"/>
</dbReference>
<feature type="domain" description="V-ATPase proteolipid subunit C-like" evidence="7">
    <location>
        <begin position="31"/>
        <end position="90"/>
    </location>
</feature>
<dbReference type="GO" id="GO:0033177">
    <property type="term" value="C:proton-transporting two-sector ATPase complex, proton-transporting domain"/>
    <property type="evidence" value="ECO:0007669"/>
    <property type="project" value="InterPro"/>
</dbReference>
<evidence type="ECO:0000313" key="9">
    <source>
        <dbReference type="Proteomes" id="UP000002457"/>
    </source>
</evidence>
<reference evidence="8 9" key="1">
    <citation type="journal article" date="2015" name="Genome Announc.">
        <title>Complete Genome Sequence of Methanosphaerula palustris E1-9CT, a Hydrogenotrophic Methanogen Isolated from a Minerotrophic Fen Peatland.</title>
        <authorList>
            <person name="Cadillo-Quiroz H."/>
            <person name="Browne P."/>
            <person name="Kyrpides N."/>
            <person name="Woyke T."/>
            <person name="Goodwin L."/>
            <person name="Detter C."/>
            <person name="Yavitt J.B."/>
            <person name="Zinder S.H."/>
        </authorList>
    </citation>
    <scope>NUCLEOTIDE SEQUENCE [LARGE SCALE GENOMIC DNA]</scope>
    <source>
        <strain evidence="9">ATCC BAA-1556 / DSM 19958 / E1-9c</strain>
    </source>
</reference>
<evidence type="ECO:0000256" key="6">
    <source>
        <dbReference type="SAM" id="Phobius"/>
    </source>
</evidence>
<evidence type="ECO:0000256" key="5">
    <source>
        <dbReference type="ARBA" id="ARBA00023136"/>
    </source>
</evidence>
<comment type="subcellular location">
    <subcellularLocation>
        <location evidence="1">Membrane</location>
        <topology evidence="1">Multi-pass membrane protein</topology>
    </subcellularLocation>
</comment>
<evidence type="ECO:0000256" key="3">
    <source>
        <dbReference type="ARBA" id="ARBA00022692"/>
    </source>
</evidence>
<evidence type="ECO:0000313" key="8">
    <source>
        <dbReference type="EMBL" id="ACL17945.1"/>
    </source>
</evidence>
<organism evidence="8 9">
    <name type="scientific">Methanosphaerula palustris (strain ATCC BAA-1556 / DSM 19958 / E1-9c)</name>
    <dbReference type="NCBI Taxonomy" id="521011"/>
    <lineage>
        <taxon>Archaea</taxon>
        <taxon>Methanobacteriati</taxon>
        <taxon>Methanobacteriota</taxon>
        <taxon>Stenosarchaea group</taxon>
        <taxon>Methanomicrobia</taxon>
        <taxon>Methanomicrobiales</taxon>
        <taxon>Methanoregulaceae</taxon>
        <taxon>Methanosphaerula</taxon>
    </lineage>
</organism>
<keyword evidence="9" id="KW-1185">Reference proteome</keyword>
<dbReference type="AlphaFoldDB" id="B8GFR2"/>
<dbReference type="eggNOG" id="arCOG02455">
    <property type="taxonomic scope" value="Archaea"/>
</dbReference>
<keyword evidence="3 6" id="KW-0812">Transmembrane</keyword>
<dbReference type="CDD" id="cd18181">
    <property type="entry name" value="ATP-synt_Vo_Ao_c_TtATPase_like"/>
    <property type="match status" value="1"/>
</dbReference>
<evidence type="ECO:0000259" key="7">
    <source>
        <dbReference type="Pfam" id="PF00137"/>
    </source>
</evidence>
<dbReference type="PRINTS" id="PR00124">
    <property type="entry name" value="ATPASEC"/>
</dbReference>
<dbReference type="GO" id="GO:0045259">
    <property type="term" value="C:proton-transporting ATP synthase complex"/>
    <property type="evidence" value="ECO:0007669"/>
    <property type="project" value="InterPro"/>
</dbReference>
<feature type="transmembrane region" description="Helical" evidence="6">
    <location>
        <begin position="66"/>
        <end position="92"/>
    </location>
</feature>
<sequence length="93" mass="9196">MVVTTDPAAAVGTAVMTIEMVKASQLGMKAVGAGLAVGLAGIGTGLGEMGIGAAAMGATAENKDMFGLALLFTVIPETIVIFGLVVSLLLLFQ</sequence>
<dbReference type="HOGENOM" id="CLU_148047_3_3_2"/>